<sequence length="453" mass="50111">MAHSINLQTPQVATLNVCDFASFQSLQSAINSATDPVLLVASASELPEVLALLRDRDDVCLQDDPESLKSFRQDRLARMKHLTRPGKDCVDPLTQVHNRQTFVHFLRDMAGMASIEHPVSLLMCDVDHFKKTNDENGHAAGDEVLCELANCLQQATGDRGSVGRMGGDEFGIVSDCSNDEAKTLAENLRLAADKIRVASGATTTLSIGIASAQQPQRGSELLERATKALYAAKSKGRNRWFCIGDLETQSKVEGNDIEVAGLENMARVLVERVANVITSRSRKLLHDAREEALIDGLTGCFNRRYLDRRLKAEFDERGDSPLSVAFLDLDYFGHVNKEHGWSTGDKLLIEVCELIRQQVRKEDWLGRYGGEEFCIVMPTTNAVECEIVLNRIREKVASSDFRSARSEPVTMTVSIGATSACENDRDYSEMLERASEMALLAKRSGRNQVCVGK</sequence>
<dbReference type="PANTHER" id="PTHR45138">
    <property type="entry name" value="REGULATORY COMPONENTS OF SENSORY TRANSDUCTION SYSTEM"/>
    <property type="match status" value="1"/>
</dbReference>
<dbReference type="GO" id="GO:0005886">
    <property type="term" value="C:plasma membrane"/>
    <property type="evidence" value="ECO:0007669"/>
    <property type="project" value="TreeGrafter"/>
</dbReference>
<dbReference type="KEGG" id="mff:MFFC18_31960"/>
<dbReference type="InterPro" id="IPR050469">
    <property type="entry name" value="Diguanylate_Cyclase"/>
</dbReference>
<dbReference type="SMART" id="SM00267">
    <property type="entry name" value="GGDEF"/>
    <property type="match status" value="2"/>
</dbReference>
<evidence type="ECO:0000259" key="3">
    <source>
        <dbReference type="PROSITE" id="PS50887"/>
    </source>
</evidence>
<dbReference type="CDD" id="cd01949">
    <property type="entry name" value="GGDEF"/>
    <property type="match status" value="2"/>
</dbReference>
<dbReference type="GO" id="GO:1902201">
    <property type="term" value="P:negative regulation of bacterial-type flagellum-dependent cell motility"/>
    <property type="evidence" value="ECO:0007669"/>
    <property type="project" value="TreeGrafter"/>
</dbReference>
<keyword evidence="4" id="KW-0808">Transferase</keyword>
<comment type="catalytic activity">
    <reaction evidence="2">
        <text>2 GTP = 3',3'-c-di-GMP + 2 diphosphate</text>
        <dbReference type="Rhea" id="RHEA:24898"/>
        <dbReference type="ChEBI" id="CHEBI:33019"/>
        <dbReference type="ChEBI" id="CHEBI:37565"/>
        <dbReference type="ChEBI" id="CHEBI:58805"/>
        <dbReference type="EC" id="2.7.7.65"/>
    </reaction>
</comment>
<dbReference type="GO" id="GO:0052621">
    <property type="term" value="F:diguanylate cyclase activity"/>
    <property type="evidence" value="ECO:0007669"/>
    <property type="project" value="UniProtKB-EC"/>
</dbReference>
<dbReference type="EC" id="2.7.7.65" evidence="1"/>
<dbReference type="Gene3D" id="3.30.70.270">
    <property type="match status" value="2"/>
</dbReference>
<protein>
    <recommendedName>
        <fullName evidence="1">diguanylate cyclase</fullName>
        <ecNumber evidence="1">2.7.7.65</ecNumber>
    </recommendedName>
</protein>
<dbReference type="PANTHER" id="PTHR45138:SF9">
    <property type="entry name" value="DIGUANYLATE CYCLASE DGCM-RELATED"/>
    <property type="match status" value="1"/>
</dbReference>
<dbReference type="NCBIfam" id="TIGR00254">
    <property type="entry name" value="GGDEF"/>
    <property type="match status" value="2"/>
</dbReference>
<evidence type="ECO:0000313" key="4">
    <source>
        <dbReference type="EMBL" id="QEG23300.1"/>
    </source>
</evidence>
<feature type="domain" description="GGDEF" evidence="3">
    <location>
        <begin position="117"/>
        <end position="245"/>
    </location>
</feature>
<dbReference type="InterPro" id="IPR043128">
    <property type="entry name" value="Rev_trsase/Diguanyl_cyclase"/>
</dbReference>
<dbReference type="EMBL" id="CP042912">
    <property type="protein sequence ID" value="QEG23300.1"/>
    <property type="molecule type" value="Genomic_DNA"/>
</dbReference>
<dbReference type="STRING" id="980251.GCA_001642875_00591"/>
<dbReference type="GO" id="GO:0043709">
    <property type="term" value="P:cell adhesion involved in single-species biofilm formation"/>
    <property type="evidence" value="ECO:0007669"/>
    <property type="project" value="TreeGrafter"/>
</dbReference>
<evidence type="ECO:0000313" key="5">
    <source>
        <dbReference type="Proteomes" id="UP000322214"/>
    </source>
</evidence>
<reference evidence="4 5" key="1">
    <citation type="submission" date="2019-08" db="EMBL/GenBank/DDBJ databases">
        <title>Deep-cultivation of Planctomycetes and their phenomic and genomic characterization uncovers novel biology.</title>
        <authorList>
            <person name="Wiegand S."/>
            <person name="Jogler M."/>
            <person name="Boedeker C."/>
            <person name="Pinto D."/>
            <person name="Vollmers J."/>
            <person name="Rivas-Marin E."/>
            <person name="Kohn T."/>
            <person name="Peeters S.H."/>
            <person name="Heuer A."/>
            <person name="Rast P."/>
            <person name="Oberbeckmann S."/>
            <person name="Bunk B."/>
            <person name="Jeske O."/>
            <person name="Meyerdierks A."/>
            <person name="Storesund J.E."/>
            <person name="Kallscheuer N."/>
            <person name="Luecker S."/>
            <person name="Lage O.M."/>
            <person name="Pohl T."/>
            <person name="Merkel B.J."/>
            <person name="Hornburger P."/>
            <person name="Mueller R.-W."/>
            <person name="Bruemmer F."/>
            <person name="Labrenz M."/>
            <person name="Spormann A.M."/>
            <person name="Op den Camp H."/>
            <person name="Overmann J."/>
            <person name="Amann R."/>
            <person name="Jetten M.S.M."/>
            <person name="Mascher T."/>
            <person name="Medema M.H."/>
            <person name="Devos D.P."/>
            <person name="Kaster A.-K."/>
            <person name="Ovreas L."/>
            <person name="Rohde M."/>
            <person name="Galperin M.Y."/>
            <person name="Jogler C."/>
        </authorList>
    </citation>
    <scope>NUCLEOTIDE SEQUENCE [LARGE SCALE GENOMIC DNA]</scope>
    <source>
        <strain evidence="4 5">FC18</strain>
    </source>
</reference>
<feature type="domain" description="GGDEF" evidence="3">
    <location>
        <begin position="320"/>
        <end position="453"/>
    </location>
</feature>
<dbReference type="Pfam" id="PF00990">
    <property type="entry name" value="GGDEF"/>
    <property type="match status" value="2"/>
</dbReference>
<dbReference type="InterPro" id="IPR000160">
    <property type="entry name" value="GGDEF_dom"/>
</dbReference>
<name>A0A5B9PDU3_9BACT</name>
<organism evidence="4 5">
    <name type="scientific">Mariniblastus fucicola</name>
    <dbReference type="NCBI Taxonomy" id="980251"/>
    <lineage>
        <taxon>Bacteria</taxon>
        <taxon>Pseudomonadati</taxon>
        <taxon>Planctomycetota</taxon>
        <taxon>Planctomycetia</taxon>
        <taxon>Pirellulales</taxon>
        <taxon>Pirellulaceae</taxon>
        <taxon>Mariniblastus</taxon>
    </lineage>
</organism>
<dbReference type="Proteomes" id="UP000322214">
    <property type="component" value="Chromosome"/>
</dbReference>
<evidence type="ECO:0000256" key="1">
    <source>
        <dbReference type="ARBA" id="ARBA00012528"/>
    </source>
</evidence>
<evidence type="ECO:0000256" key="2">
    <source>
        <dbReference type="ARBA" id="ARBA00034247"/>
    </source>
</evidence>
<accession>A0A5B9PDU3</accession>
<dbReference type="AlphaFoldDB" id="A0A5B9PDU3"/>
<dbReference type="PROSITE" id="PS50887">
    <property type="entry name" value="GGDEF"/>
    <property type="match status" value="2"/>
</dbReference>
<dbReference type="FunFam" id="3.30.70.270:FF:000001">
    <property type="entry name" value="Diguanylate cyclase domain protein"/>
    <property type="match status" value="1"/>
</dbReference>
<dbReference type="SUPFAM" id="SSF55073">
    <property type="entry name" value="Nucleotide cyclase"/>
    <property type="match status" value="2"/>
</dbReference>
<keyword evidence="5" id="KW-1185">Reference proteome</keyword>
<proteinExistence type="predicted"/>
<dbReference type="InterPro" id="IPR029787">
    <property type="entry name" value="Nucleotide_cyclase"/>
</dbReference>
<dbReference type="RefSeq" id="WP_162273919.1">
    <property type="nucleotide sequence ID" value="NZ_CP042912.1"/>
</dbReference>
<keyword evidence="4" id="KW-0548">Nucleotidyltransferase</keyword>
<gene>
    <name evidence="4" type="primary">dosC_4</name>
    <name evidence="4" type="ORF">MFFC18_31960</name>
</gene>